<organism evidence="2 3">
    <name type="scientific">Plasmodium ovale wallikeri</name>
    <dbReference type="NCBI Taxonomy" id="864142"/>
    <lineage>
        <taxon>Eukaryota</taxon>
        <taxon>Sar</taxon>
        <taxon>Alveolata</taxon>
        <taxon>Apicomplexa</taxon>
        <taxon>Aconoidasida</taxon>
        <taxon>Haemosporida</taxon>
        <taxon>Plasmodiidae</taxon>
        <taxon>Plasmodium</taxon>
        <taxon>Plasmodium (Plasmodium)</taxon>
    </lineage>
</organism>
<dbReference type="Pfam" id="PF05795">
    <property type="entry name" value="Plasmodium_Vir"/>
    <property type="match status" value="3"/>
</dbReference>
<keyword evidence="3" id="KW-1185">Reference proteome</keyword>
<dbReference type="InterPro" id="IPR008780">
    <property type="entry name" value="Plasmodium_Vir"/>
</dbReference>
<accession>A0A1A9AGT3</accession>
<feature type="transmembrane region" description="Helical" evidence="1">
    <location>
        <begin position="808"/>
        <end position="829"/>
    </location>
</feature>
<protein>
    <submittedName>
        <fullName evidence="2">PIR Superfamily Protein</fullName>
    </submittedName>
</protein>
<keyword evidence="1" id="KW-0472">Membrane</keyword>
<keyword evidence="1" id="KW-1133">Transmembrane helix</keyword>
<dbReference type="EMBL" id="FLRD01000659">
    <property type="protein sequence ID" value="SBT55356.1"/>
    <property type="molecule type" value="Genomic_DNA"/>
</dbReference>
<dbReference type="Proteomes" id="UP000078555">
    <property type="component" value="Unassembled WGS sequence"/>
</dbReference>
<gene>
    <name evidence="2" type="ORF">POVWA1_069450</name>
</gene>
<evidence type="ECO:0000313" key="2">
    <source>
        <dbReference type="EMBL" id="SBT55356.1"/>
    </source>
</evidence>
<evidence type="ECO:0000256" key="1">
    <source>
        <dbReference type="SAM" id="Phobius"/>
    </source>
</evidence>
<keyword evidence="1" id="KW-0812">Transmembrane</keyword>
<sequence>MSNKKNDFVLTELTNRFDSFKILDLNKYYDELEKSCKVQENSNPCDTFSSLEEKYSNVIPLLKKLFCNLDCSLKPQELFLSDKFKFKDKHCIYLKYWIYDKLITNGFTELEINLIFDFLKKSKNNFLNVLNSNKRCNLYKLSLNDIHHIKNLYDYYELLYDADIKIYDNVARDSKYLTYFKHGLDIYSRSKVKCLRKQNEYCHEFNEYTKIRNKNKTKTSFLSCKEKLLSSLNNEGRIITGELINKDEIPSYTLDPDLKKLLEKDKIDDKLPLHKYYGVLTERYKTYTTSDCNYFGEYPIKKKDTICKLWGSVKKMLEMWNDNYGKYNGLNSDKICDYFNYWLYDILTYIDAPLCDTDIFYYLWNQFTDKNVQGTNTCHSKSYYGFNSEQLENKIKLFHFLEYYGNMRDKLKEDNNNNKKDYCYYIQSMFELYKTMLYNNVSHVYSEELRFFRKIFWGNNEITFLKKKCPNMCLDLVFDVKYKTLCPLDEKPSVINELVDLNSCETAELLDNPDTAINNEKEYVFQDLNTSSVYNELNREVITDNYYSICSKLLPFSKENCGLYGLCIKLARNVKDLYHLKNKERTDRCEYITHWLFDRIQKILKIDTNNNYDTNALNEFFKVGYDIFHILGASDCLYNIINVNFDEQKEKKHLHDYFKDFDKIRCDNAINSMKCKSYCEYIEHINDLYGKYIGNCCYCFNSGGCMEMCPDYFKCDDTYNPYNLFETLKCKENEKFVGRLKKVVKPLSVDYHVIWLTENSEKEKEKSLLMLEEKESSIVSEKESSIVPEKESSSNPEKNCDKITCDPFYISTVGAFGLMGFLLISFILYKFTPMGSYFQNKDARNENIHFQKREEQFLEDDFELNRTNTENRRMRLAYHQA</sequence>
<reference evidence="3" key="1">
    <citation type="submission" date="2016-05" db="EMBL/GenBank/DDBJ databases">
        <authorList>
            <person name="Naeem Raeece"/>
        </authorList>
    </citation>
    <scope>NUCLEOTIDE SEQUENCE [LARGE SCALE GENOMIC DNA]</scope>
</reference>
<dbReference type="AlphaFoldDB" id="A0A1A9AGT3"/>
<evidence type="ECO:0000313" key="3">
    <source>
        <dbReference type="Proteomes" id="UP000078555"/>
    </source>
</evidence>
<proteinExistence type="predicted"/>
<name>A0A1A9AGT3_PLAOA</name>